<accession>A0A543KMT5</accession>
<dbReference type="InterPro" id="IPR011712">
    <property type="entry name" value="Sig_transdc_His_kin_sub3_dim/P"/>
</dbReference>
<keyword evidence="7" id="KW-0067">ATP-binding</keyword>
<dbReference type="GO" id="GO:0016020">
    <property type="term" value="C:membrane"/>
    <property type="evidence" value="ECO:0007669"/>
    <property type="project" value="InterPro"/>
</dbReference>
<keyword evidence="4" id="KW-0808">Transferase</keyword>
<feature type="transmembrane region" description="Helical" evidence="10">
    <location>
        <begin position="75"/>
        <end position="95"/>
    </location>
</feature>
<evidence type="ECO:0000256" key="3">
    <source>
        <dbReference type="ARBA" id="ARBA00022553"/>
    </source>
</evidence>
<evidence type="ECO:0000256" key="6">
    <source>
        <dbReference type="ARBA" id="ARBA00022777"/>
    </source>
</evidence>
<dbReference type="PANTHER" id="PTHR24421">
    <property type="entry name" value="NITRATE/NITRITE SENSOR PROTEIN NARX-RELATED"/>
    <property type="match status" value="1"/>
</dbReference>
<evidence type="ECO:0000259" key="12">
    <source>
        <dbReference type="Pfam" id="PF07730"/>
    </source>
</evidence>
<comment type="catalytic activity">
    <reaction evidence="1">
        <text>ATP + protein L-histidine = ADP + protein N-phospho-L-histidine.</text>
        <dbReference type="EC" id="2.7.13.3"/>
    </reaction>
</comment>
<evidence type="ECO:0000256" key="5">
    <source>
        <dbReference type="ARBA" id="ARBA00022741"/>
    </source>
</evidence>
<organism evidence="14 15">
    <name type="scientific">Ornithinimicrobium humiphilum</name>
    <dbReference type="NCBI Taxonomy" id="125288"/>
    <lineage>
        <taxon>Bacteria</taxon>
        <taxon>Bacillati</taxon>
        <taxon>Actinomycetota</taxon>
        <taxon>Actinomycetes</taxon>
        <taxon>Micrococcales</taxon>
        <taxon>Ornithinimicrobiaceae</taxon>
        <taxon>Ornithinimicrobium</taxon>
    </lineage>
</organism>
<proteinExistence type="predicted"/>
<dbReference type="CDD" id="cd16917">
    <property type="entry name" value="HATPase_UhpB-NarQ-NarX-like"/>
    <property type="match status" value="1"/>
</dbReference>
<feature type="region of interest" description="Disordered" evidence="9">
    <location>
        <begin position="1"/>
        <end position="42"/>
    </location>
</feature>
<keyword evidence="10" id="KW-0812">Transmembrane</keyword>
<keyword evidence="6 14" id="KW-0418">Kinase</keyword>
<reference evidence="14 15" key="1">
    <citation type="submission" date="2019-06" db="EMBL/GenBank/DDBJ databases">
        <title>Sequencing the genomes of 1000 actinobacteria strains.</title>
        <authorList>
            <person name="Klenk H.-P."/>
        </authorList>
    </citation>
    <scope>NUCLEOTIDE SEQUENCE [LARGE SCALE GENOMIC DNA]</scope>
    <source>
        <strain evidence="14 15">DSM 12362</strain>
    </source>
</reference>
<comment type="caution">
    <text evidence="14">The sequence shown here is derived from an EMBL/GenBank/DDBJ whole genome shotgun (WGS) entry which is preliminary data.</text>
</comment>
<evidence type="ECO:0000256" key="10">
    <source>
        <dbReference type="SAM" id="Phobius"/>
    </source>
</evidence>
<dbReference type="GO" id="GO:0000155">
    <property type="term" value="F:phosphorelay sensor kinase activity"/>
    <property type="evidence" value="ECO:0007669"/>
    <property type="project" value="InterPro"/>
</dbReference>
<keyword evidence="10" id="KW-0472">Membrane</keyword>
<dbReference type="PANTHER" id="PTHR24421:SF10">
    <property type="entry name" value="NITRATE_NITRITE SENSOR PROTEIN NARQ"/>
    <property type="match status" value="1"/>
</dbReference>
<dbReference type="AlphaFoldDB" id="A0A543KMT5"/>
<keyword evidence="3" id="KW-0597">Phosphoprotein</keyword>
<evidence type="ECO:0000313" key="14">
    <source>
        <dbReference type="EMBL" id="TQM96390.1"/>
    </source>
</evidence>
<feature type="transmembrane region" description="Helical" evidence="10">
    <location>
        <begin position="142"/>
        <end position="171"/>
    </location>
</feature>
<evidence type="ECO:0000259" key="11">
    <source>
        <dbReference type="Pfam" id="PF02518"/>
    </source>
</evidence>
<dbReference type="InterPro" id="IPR050482">
    <property type="entry name" value="Sensor_HK_TwoCompSys"/>
</dbReference>
<evidence type="ECO:0000256" key="4">
    <source>
        <dbReference type="ARBA" id="ARBA00022679"/>
    </source>
</evidence>
<dbReference type="GO" id="GO:0046983">
    <property type="term" value="F:protein dimerization activity"/>
    <property type="evidence" value="ECO:0007669"/>
    <property type="project" value="InterPro"/>
</dbReference>
<dbReference type="Pfam" id="PF13796">
    <property type="entry name" value="Sensor"/>
    <property type="match status" value="1"/>
</dbReference>
<gene>
    <name evidence="14" type="ORF">FB476_1256</name>
</gene>
<evidence type="ECO:0000256" key="2">
    <source>
        <dbReference type="ARBA" id="ARBA00012438"/>
    </source>
</evidence>
<feature type="domain" description="Histidine kinase/HSP90-like ATPase" evidence="11">
    <location>
        <begin position="362"/>
        <end position="448"/>
    </location>
</feature>
<feature type="compositionally biased region" description="Pro residues" evidence="9">
    <location>
        <begin position="1"/>
        <end position="12"/>
    </location>
</feature>
<name>A0A543KMT5_9MICO</name>
<evidence type="ECO:0000256" key="1">
    <source>
        <dbReference type="ARBA" id="ARBA00000085"/>
    </source>
</evidence>
<dbReference type="InterPro" id="IPR025828">
    <property type="entry name" value="Put_sensor_dom"/>
</dbReference>
<feature type="domain" description="Putative sensor" evidence="13">
    <location>
        <begin position="84"/>
        <end position="234"/>
    </location>
</feature>
<evidence type="ECO:0000259" key="13">
    <source>
        <dbReference type="Pfam" id="PF13796"/>
    </source>
</evidence>
<dbReference type="InterPro" id="IPR036890">
    <property type="entry name" value="HATPase_C_sf"/>
</dbReference>
<dbReference type="Gene3D" id="1.20.5.1930">
    <property type="match status" value="1"/>
</dbReference>
<feature type="transmembrane region" description="Helical" evidence="10">
    <location>
        <begin position="50"/>
        <end position="69"/>
    </location>
</feature>
<dbReference type="InterPro" id="IPR003594">
    <property type="entry name" value="HATPase_dom"/>
</dbReference>
<evidence type="ECO:0000313" key="15">
    <source>
        <dbReference type="Proteomes" id="UP000315133"/>
    </source>
</evidence>
<dbReference type="Pfam" id="PF02518">
    <property type="entry name" value="HATPase_c"/>
    <property type="match status" value="1"/>
</dbReference>
<sequence length="453" mass="47801">MISTDTPPPLPGLPGREPDDLDDLHDRAPATTTDGPERTRSAARRTVREAAYLIVCFPVAVWTFVVAVVGLSGAAALVTAPLFVPLAGVLLRASATIERSLQRQLLGRRVPQPVYASDFPTTGSAAGNVWRRVTDPQTWLEIVWGIVGFVVATVTFVLTVTFGAIAVAGLTSPLWFWIIVRIPEYAGLGDLLGIGPGFVVDSAANVLAGLVGLALLVPTTRLGSMLQSGIAGALIGTRATEERYAAIARAHTAGQQAERDSLRRLERDLHDGPQQGLVRLQMDLARAERLMETDPQKAREILAGAGLTASSTLGELRALSRGIAPPELVDHGLHSALMSLAASHPARVTIHDRIGTRLPEQVETALYYAVSEALTNVAKHARARTVEVILQRRPGWAEAVVTDDGVGGASIAKGHGLAGLERRLAGVQGTLWLSSPEGGPTTLVAAVPSGTAR</sequence>
<dbReference type="Gene3D" id="3.30.565.10">
    <property type="entry name" value="Histidine kinase-like ATPase, C-terminal domain"/>
    <property type="match status" value="1"/>
</dbReference>
<keyword evidence="8" id="KW-0902">Two-component regulatory system</keyword>
<evidence type="ECO:0000256" key="7">
    <source>
        <dbReference type="ARBA" id="ARBA00022840"/>
    </source>
</evidence>
<feature type="transmembrane region" description="Helical" evidence="10">
    <location>
        <begin position="191"/>
        <end position="217"/>
    </location>
</feature>
<dbReference type="Proteomes" id="UP000315133">
    <property type="component" value="Unassembled WGS sequence"/>
</dbReference>
<evidence type="ECO:0000256" key="9">
    <source>
        <dbReference type="SAM" id="MobiDB-lite"/>
    </source>
</evidence>
<dbReference type="GO" id="GO:0005524">
    <property type="term" value="F:ATP binding"/>
    <property type="evidence" value="ECO:0007669"/>
    <property type="project" value="UniProtKB-KW"/>
</dbReference>
<keyword evidence="5" id="KW-0547">Nucleotide-binding</keyword>
<protein>
    <recommendedName>
        <fullName evidence="2">histidine kinase</fullName>
        <ecNumber evidence="2">2.7.13.3</ecNumber>
    </recommendedName>
</protein>
<dbReference type="SUPFAM" id="SSF55874">
    <property type="entry name" value="ATPase domain of HSP90 chaperone/DNA topoisomerase II/histidine kinase"/>
    <property type="match status" value="1"/>
</dbReference>
<feature type="domain" description="Signal transduction histidine kinase subgroup 3 dimerisation and phosphoacceptor" evidence="12">
    <location>
        <begin position="263"/>
        <end position="328"/>
    </location>
</feature>
<dbReference type="EMBL" id="VFPU01000001">
    <property type="protein sequence ID" value="TQM96390.1"/>
    <property type="molecule type" value="Genomic_DNA"/>
</dbReference>
<dbReference type="EC" id="2.7.13.3" evidence="2"/>
<keyword evidence="15" id="KW-1185">Reference proteome</keyword>
<dbReference type="Pfam" id="PF07730">
    <property type="entry name" value="HisKA_3"/>
    <property type="match status" value="1"/>
</dbReference>
<evidence type="ECO:0000256" key="8">
    <source>
        <dbReference type="ARBA" id="ARBA00023012"/>
    </source>
</evidence>
<keyword evidence="10" id="KW-1133">Transmembrane helix</keyword>
<dbReference type="RefSeq" id="WP_170233545.1">
    <property type="nucleotide sequence ID" value="NZ_BAAAIL010000003.1"/>
</dbReference>